<dbReference type="EMBL" id="CANL01000001">
    <property type="protein sequence ID" value="CCM61851.1"/>
    <property type="molecule type" value="Genomic_DNA"/>
</dbReference>
<feature type="transmembrane region" description="Helical" evidence="2">
    <location>
        <begin position="170"/>
        <end position="189"/>
    </location>
</feature>
<feature type="transmembrane region" description="Helical" evidence="2">
    <location>
        <begin position="65"/>
        <end position="86"/>
    </location>
</feature>
<keyword evidence="2" id="KW-0812">Transmembrane</keyword>
<feature type="region of interest" description="Disordered" evidence="1">
    <location>
        <begin position="271"/>
        <end position="293"/>
    </location>
</feature>
<evidence type="ECO:0000256" key="1">
    <source>
        <dbReference type="SAM" id="MobiDB-lite"/>
    </source>
</evidence>
<evidence type="ECO:0000313" key="4">
    <source>
        <dbReference type="Proteomes" id="UP000018291"/>
    </source>
</evidence>
<sequence length="329" mass="34013">MDAPTPLWIVRFAWLTLPFLAWAGPAAALDGASAASTVTFATVGWLLWAMVLVCSALVRPESLVLLRLLVPLAPAATAIGLLLAAGDGILVAGDTATILAVVGFVTGVVAAALIMLPSVGRYFLNGDSYGAERRYGLRCPGALVVTIGPLWLAGVGLPVGAVAALAAGRWALGIPALLIGILFAAWLWAVTRRLAQRYVVFVPAGLTLVDPLALADPVLFARNRTLSVAPAATNPAGPDPDGAPASERVDLSGGALGLAVELRTDGPTEVITLSRPSDRTHGDNPPGSLSDRLQNVRMGVPRETSAVLFTPSRPAEFLLDARRVGFGQG</sequence>
<dbReference type="OrthoDB" id="5198706at2"/>
<protein>
    <submittedName>
        <fullName evidence="3">Uncharacterized protein</fullName>
    </submittedName>
</protein>
<proteinExistence type="predicted"/>
<name>R4YY66_9ACTN</name>
<dbReference type="HOGENOM" id="CLU_843812_0_0_11"/>
<keyword evidence="4" id="KW-1185">Reference proteome</keyword>
<keyword evidence="2" id="KW-0472">Membrane</keyword>
<dbReference type="eggNOG" id="ENOG502ZRID">
    <property type="taxonomic scope" value="Bacteria"/>
</dbReference>
<reference evidence="3 4" key="1">
    <citation type="journal article" date="2013" name="ISME J.">
        <title>Metabolic model for the filamentous 'Candidatus Microthrix parvicella' based on genomic and metagenomic analyses.</title>
        <authorList>
            <person name="Jon McIlroy S."/>
            <person name="Kristiansen R."/>
            <person name="Albertsen M."/>
            <person name="Michael Karst S."/>
            <person name="Rossetti S."/>
            <person name="Lund Nielsen J."/>
            <person name="Tandoi V."/>
            <person name="James Seviour R."/>
            <person name="Nielsen P.H."/>
        </authorList>
    </citation>
    <scope>NUCLEOTIDE SEQUENCE [LARGE SCALE GENOMIC DNA]</scope>
    <source>
        <strain evidence="3 4">RN1</strain>
    </source>
</reference>
<dbReference type="Proteomes" id="UP000018291">
    <property type="component" value="Unassembled WGS sequence"/>
</dbReference>
<evidence type="ECO:0000256" key="2">
    <source>
        <dbReference type="SAM" id="Phobius"/>
    </source>
</evidence>
<comment type="caution">
    <text evidence="3">The sequence shown here is derived from an EMBL/GenBank/DDBJ whole genome shotgun (WGS) entry which is preliminary data.</text>
</comment>
<dbReference type="STRING" id="1229780.BN381_10082"/>
<feature type="transmembrane region" description="Helical" evidence="2">
    <location>
        <begin position="141"/>
        <end position="164"/>
    </location>
</feature>
<dbReference type="RefSeq" id="WP_012222692.1">
    <property type="nucleotide sequence ID" value="NZ_HG422565.1"/>
</dbReference>
<evidence type="ECO:0000313" key="3">
    <source>
        <dbReference type="EMBL" id="CCM61851.1"/>
    </source>
</evidence>
<gene>
    <name evidence="3" type="ORF">BN381_10082</name>
</gene>
<dbReference type="AlphaFoldDB" id="R4YY66"/>
<keyword evidence="2" id="KW-1133">Transmembrane helix</keyword>
<feature type="transmembrane region" description="Helical" evidence="2">
    <location>
        <begin position="98"/>
        <end position="120"/>
    </location>
</feature>
<accession>R4YY66</accession>
<feature type="transmembrane region" description="Helical" evidence="2">
    <location>
        <begin position="38"/>
        <end position="58"/>
    </location>
</feature>
<organism evidence="3 4">
    <name type="scientific">Candidatus Neomicrothrix parvicella RN1</name>
    <dbReference type="NCBI Taxonomy" id="1229780"/>
    <lineage>
        <taxon>Bacteria</taxon>
        <taxon>Bacillati</taxon>
        <taxon>Actinomycetota</taxon>
        <taxon>Acidimicrobiia</taxon>
        <taxon>Acidimicrobiales</taxon>
        <taxon>Microthrixaceae</taxon>
        <taxon>Candidatus Neomicrothrix</taxon>
    </lineage>
</organism>